<evidence type="ECO:0000313" key="3">
    <source>
        <dbReference type="Proteomes" id="UP001187192"/>
    </source>
</evidence>
<feature type="compositionally biased region" description="Basic and acidic residues" evidence="1">
    <location>
        <begin position="60"/>
        <end position="93"/>
    </location>
</feature>
<dbReference type="AlphaFoldDB" id="A0AA88E5C0"/>
<gene>
    <name evidence="2" type="ORF">TIFTF001_037316</name>
</gene>
<name>A0AA88E5C0_FICCA</name>
<feature type="compositionally biased region" description="Basic and acidic residues" evidence="1">
    <location>
        <begin position="36"/>
        <end position="53"/>
    </location>
</feature>
<comment type="caution">
    <text evidence="2">The sequence shown here is derived from an EMBL/GenBank/DDBJ whole genome shotgun (WGS) entry which is preliminary data.</text>
</comment>
<evidence type="ECO:0000256" key="1">
    <source>
        <dbReference type="SAM" id="MobiDB-lite"/>
    </source>
</evidence>
<sequence>MSFRLVTTAASRISTRRGGTPPHKRISAATTVKNPEQARQREKTSRQPQKLEGELGGIDWSREQPVKETERDLELRKTGEGDGARSELAKAEEEIGASNLDEGHKDRRIGKRWRRLELRAIGGGDGDGRSEIRAHKGGGGDRSLQSRRRPTEIARFVSSGRDRPSSKRGREMAAGRSQ</sequence>
<reference evidence="2" key="1">
    <citation type="submission" date="2023-07" db="EMBL/GenBank/DDBJ databases">
        <title>draft genome sequence of fig (Ficus carica).</title>
        <authorList>
            <person name="Takahashi T."/>
            <person name="Nishimura K."/>
        </authorList>
    </citation>
    <scope>NUCLEOTIDE SEQUENCE</scope>
</reference>
<feature type="compositionally biased region" description="Basic and acidic residues" evidence="1">
    <location>
        <begin position="160"/>
        <end position="178"/>
    </location>
</feature>
<evidence type="ECO:0000313" key="2">
    <source>
        <dbReference type="EMBL" id="GMN68259.1"/>
    </source>
</evidence>
<keyword evidence="3" id="KW-1185">Reference proteome</keyword>
<feature type="region of interest" description="Disordered" evidence="1">
    <location>
        <begin position="1"/>
        <end position="178"/>
    </location>
</feature>
<organism evidence="2 3">
    <name type="scientific">Ficus carica</name>
    <name type="common">Common fig</name>
    <dbReference type="NCBI Taxonomy" id="3494"/>
    <lineage>
        <taxon>Eukaryota</taxon>
        <taxon>Viridiplantae</taxon>
        <taxon>Streptophyta</taxon>
        <taxon>Embryophyta</taxon>
        <taxon>Tracheophyta</taxon>
        <taxon>Spermatophyta</taxon>
        <taxon>Magnoliopsida</taxon>
        <taxon>eudicotyledons</taxon>
        <taxon>Gunneridae</taxon>
        <taxon>Pentapetalae</taxon>
        <taxon>rosids</taxon>
        <taxon>fabids</taxon>
        <taxon>Rosales</taxon>
        <taxon>Moraceae</taxon>
        <taxon>Ficeae</taxon>
        <taxon>Ficus</taxon>
    </lineage>
</organism>
<protein>
    <submittedName>
        <fullName evidence="2">Uncharacterized protein</fullName>
    </submittedName>
</protein>
<proteinExistence type="predicted"/>
<accession>A0AA88E5C0</accession>
<dbReference type="EMBL" id="BTGU01000580">
    <property type="protein sequence ID" value="GMN68259.1"/>
    <property type="molecule type" value="Genomic_DNA"/>
</dbReference>
<dbReference type="Proteomes" id="UP001187192">
    <property type="component" value="Unassembled WGS sequence"/>
</dbReference>